<dbReference type="EMBL" id="CP001471">
    <property type="protein sequence ID" value="ACN53423.1"/>
    <property type="molecule type" value="Genomic_DNA"/>
</dbReference>
<dbReference type="Proteomes" id="UP000003481">
    <property type="component" value="Plasmid A14S_lp28-3"/>
</dbReference>
<evidence type="ECO:0000313" key="2">
    <source>
        <dbReference type="Proteomes" id="UP000003481"/>
    </source>
</evidence>
<dbReference type="HOGENOM" id="CLU_3285893_0_0_12"/>
<accession>C0RCE4</accession>
<reference evidence="1 2" key="1">
    <citation type="journal article" date="2012" name="J. Bacteriol.">
        <title>Whole-Genome Sequences of Borrelia bissettii, Borrelia valaisiana, and Borrelia spielmanii.</title>
        <authorList>
            <person name="Schutzer S.E."/>
            <person name="Fraser-Liggett C.M."/>
            <person name="Qiu W.G."/>
            <person name="Kraiczy P."/>
            <person name="Mongodin E.F."/>
            <person name="Dunn J.J."/>
            <person name="Luft B.J."/>
            <person name="Casjens S.R."/>
        </authorList>
    </citation>
    <scope>NUCLEOTIDE SEQUENCE [LARGE SCALE GENOMIC DNA]</scope>
    <source>
        <strain evidence="1 2">A14S</strain>
        <plasmid evidence="1 2">A14S_lp28-3</plasmid>
    </source>
</reference>
<protein>
    <submittedName>
        <fullName evidence="1">Uncharacterized protein</fullName>
    </submittedName>
</protein>
<name>C0RCE4_9SPIR</name>
<gene>
    <name evidence="1" type="ORF">BSPA14S_H0018</name>
</gene>
<sequence>MLNYIGKFQVKERTFCINYLITLQLIIKTILIENLSIKGI</sequence>
<dbReference type="AlphaFoldDB" id="C0RCE4"/>
<organism evidence="1 2">
    <name type="scientific">Borreliella spielmanii A14S</name>
    <dbReference type="NCBI Taxonomy" id="498742"/>
    <lineage>
        <taxon>Bacteria</taxon>
        <taxon>Pseudomonadati</taxon>
        <taxon>Spirochaetota</taxon>
        <taxon>Spirochaetia</taxon>
        <taxon>Spirochaetales</taxon>
        <taxon>Borreliaceae</taxon>
        <taxon>Borreliella</taxon>
    </lineage>
</organism>
<geneLocation type="plasmid" evidence="1 2">
    <name>A14S_lp28-3</name>
</geneLocation>
<keyword evidence="1" id="KW-0614">Plasmid</keyword>
<proteinExistence type="predicted"/>
<evidence type="ECO:0000313" key="1">
    <source>
        <dbReference type="EMBL" id="ACN53423.1"/>
    </source>
</evidence>